<dbReference type="InterPro" id="IPR011006">
    <property type="entry name" value="CheY-like_superfamily"/>
</dbReference>
<dbReference type="SMART" id="SM00091">
    <property type="entry name" value="PAS"/>
    <property type="match status" value="4"/>
</dbReference>
<dbReference type="SMART" id="SM00448">
    <property type="entry name" value="REC"/>
    <property type="match status" value="2"/>
</dbReference>
<dbReference type="Pfam" id="PF02518">
    <property type="entry name" value="HATPase_c"/>
    <property type="match status" value="1"/>
</dbReference>
<dbReference type="RefSeq" id="WP_141286108.1">
    <property type="nucleotide sequence ID" value="NZ_BAAAEW010000008.1"/>
</dbReference>
<evidence type="ECO:0000259" key="10">
    <source>
        <dbReference type="PROSITE" id="PS50112"/>
    </source>
</evidence>
<dbReference type="CDD" id="cd16922">
    <property type="entry name" value="HATPase_EvgS-ArcB-TorS-like"/>
    <property type="match status" value="1"/>
</dbReference>
<evidence type="ECO:0000313" key="13">
    <source>
        <dbReference type="Proteomes" id="UP001500279"/>
    </source>
</evidence>
<dbReference type="SUPFAM" id="SSF55785">
    <property type="entry name" value="PYP-like sensor domain (PAS domain)"/>
    <property type="match status" value="4"/>
</dbReference>
<evidence type="ECO:0000256" key="2">
    <source>
        <dbReference type="ARBA" id="ARBA00012438"/>
    </source>
</evidence>
<keyword evidence="13" id="KW-1185">Reference proteome</keyword>
<accession>A0ABN1JWU3</accession>
<dbReference type="PRINTS" id="PR00344">
    <property type="entry name" value="BCTRLSENSOR"/>
</dbReference>
<dbReference type="InterPro" id="IPR001610">
    <property type="entry name" value="PAC"/>
</dbReference>
<dbReference type="Gene3D" id="1.10.287.130">
    <property type="match status" value="1"/>
</dbReference>
<dbReference type="PROSITE" id="PS50110">
    <property type="entry name" value="RESPONSE_REGULATORY"/>
    <property type="match status" value="2"/>
</dbReference>
<feature type="domain" description="Response regulatory" evidence="9">
    <location>
        <begin position="942"/>
        <end position="1058"/>
    </location>
</feature>
<organism evidence="12 13">
    <name type="scientific">Ideonella azotifigens</name>
    <dbReference type="NCBI Taxonomy" id="513160"/>
    <lineage>
        <taxon>Bacteria</taxon>
        <taxon>Pseudomonadati</taxon>
        <taxon>Pseudomonadota</taxon>
        <taxon>Betaproteobacteria</taxon>
        <taxon>Burkholderiales</taxon>
        <taxon>Sphaerotilaceae</taxon>
        <taxon>Ideonella</taxon>
    </lineage>
</organism>
<dbReference type="Gene3D" id="2.10.70.100">
    <property type="match status" value="1"/>
</dbReference>
<dbReference type="Pfam" id="PF00512">
    <property type="entry name" value="HisKA"/>
    <property type="match status" value="1"/>
</dbReference>
<keyword evidence="7" id="KW-0175">Coiled coil</keyword>
<dbReference type="Pfam" id="PF13426">
    <property type="entry name" value="PAS_9"/>
    <property type="match status" value="1"/>
</dbReference>
<dbReference type="InterPro" id="IPR013655">
    <property type="entry name" value="PAS_fold_3"/>
</dbReference>
<evidence type="ECO:0000256" key="7">
    <source>
        <dbReference type="SAM" id="Coils"/>
    </source>
</evidence>
<feature type="domain" description="PAC" evidence="11">
    <location>
        <begin position="505"/>
        <end position="556"/>
    </location>
</feature>
<evidence type="ECO:0000259" key="11">
    <source>
        <dbReference type="PROSITE" id="PS50113"/>
    </source>
</evidence>
<dbReference type="InterPro" id="IPR013767">
    <property type="entry name" value="PAS_fold"/>
</dbReference>
<dbReference type="PANTHER" id="PTHR43047">
    <property type="entry name" value="TWO-COMPONENT HISTIDINE PROTEIN KINASE"/>
    <property type="match status" value="1"/>
</dbReference>
<dbReference type="InterPro" id="IPR036890">
    <property type="entry name" value="HATPase_C_sf"/>
</dbReference>
<evidence type="ECO:0000256" key="4">
    <source>
        <dbReference type="ARBA" id="ARBA00022679"/>
    </source>
</evidence>
<keyword evidence="4" id="KW-0808">Transferase</keyword>
<dbReference type="EC" id="2.7.13.3" evidence="2"/>
<feature type="modified residue" description="4-aspartylphosphate" evidence="6">
    <location>
        <position position="991"/>
    </location>
</feature>
<dbReference type="Gene3D" id="3.30.450.20">
    <property type="entry name" value="PAS domain"/>
    <property type="match status" value="4"/>
</dbReference>
<dbReference type="InterPro" id="IPR004358">
    <property type="entry name" value="Sig_transdc_His_kin-like_C"/>
</dbReference>
<sequence>MQEPDAYAASSADAVVTVPSELEVLRAKVAEHERAPRGGGLVDLLRHDELQFRRVVEEMSEGLMVFDVEGNVVFQNRASLRLHGFDETERGEMGRAALPVLWEGWDPSARRLEIGDWPASRVLRGEQVQDQVLRAVRRDTGKEFWASYNGSALHDAEGKVNASFITIRNISPQVRATEALRISKERLGQLFHSEMIGLFYWELEGGITDANDKFLRMVGYTRGELLAGKLSWSALTPPEYGLRDQAALRQLNAEGVGTPYEKEFIHKDGTRIPILIGSASRDGELREGTAFVLDISDRKQAEAETQRLAAIVESSNDAIVSKALDGRIASWNRAAQTIFGYSAEEAIGQPVQMLIPTHRQDEEMRILAELALGKSVPAFDTVRLRQNGEQIDVSVTISPIKDAAGRVIGASKIARDVSRQRRAEAALRDSEARLRFTLDAARVGAWNLDLATGAMQHSTRHDQCFGYGEQQPDWHLDTFFQHVHPEDRAEVEQSLQVAITELRDWRVQCRVVWPDGSLHWISQHGSVQREGGRATHMPGIVIDITEQREAERARLEVQRLEAENRQIQEATRLKSQFLANMSHELRTPLNAVIGFAELMQSGFVKPDSPKHQEFLGHIANSGRNLLQLINDVLDLSKVESGKFEFFPEPLDLASILKEAQAVLHSATSRKDIVISMAIDAGLTDLRLDPARLKQVLYNYLSNAIKFSASGGHVVVRVMAEGAEHFRVEVEDSGIGISPADLPRLFTEFQQLDAGYSKQHQGTGLGLALTRRLVEAQGGQVGVRSTVGVGSVFHVVLNRVHGQDTQRAEAAARRVQEREAGRVLVIEDDQRDQALLVDALSQAGFEVDAAADGPYALRRARETAYAALTLDLSLPGMRGLELLGDIRSRGASQASPVVGVTMPADLAMSATFAIANVLCKPIRGDEITSAMMRFRLPAPGRANVMVIDDDTASLDLMCATLKSIGIDAVCFQDGRQAMQEIDHCRPDAILLDLMMPEFDGFQVLDALQRMPAWREVPVFIWTSMMLTDDEYAILARSARAILVKGGGAMAAVLESVRRWGQPAATHAG</sequence>
<proteinExistence type="predicted"/>
<dbReference type="SMART" id="SM00086">
    <property type="entry name" value="PAC"/>
    <property type="match status" value="4"/>
</dbReference>
<keyword evidence="5" id="KW-0418">Kinase</keyword>
<dbReference type="Gene3D" id="3.40.50.2300">
    <property type="match status" value="2"/>
</dbReference>
<feature type="domain" description="PAS" evidence="10">
    <location>
        <begin position="304"/>
        <end position="349"/>
    </location>
</feature>
<feature type="domain" description="PAS" evidence="10">
    <location>
        <begin position="48"/>
        <end position="89"/>
    </location>
</feature>
<dbReference type="InterPro" id="IPR000700">
    <property type="entry name" value="PAS-assoc_C"/>
</dbReference>
<dbReference type="SMART" id="SM00387">
    <property type="entry name" value="HATPase_c"/>
    <property type="match status" value="1"/>
</dbReference>
<evidence type="ECO:0000259" key="9">
    <source>
        <dbReference type="PROSITE" id="PS50110"/>
    </source>
</evidence>
<dbReference type="SUPFAM" id="SSF52172">
    <property type="entry name" value="CheY-like"/>
    <property type="match status" value="2"/>
</dbReference>
<comment type="caution">
    <text evidence="12">The sequence shown here is derived from an EMBL/GenBank/DDBJ whole genome shotgun (WGS) entry which is preliminary data.</text>
</comment>
<evidence type="ECO:0000256" key="5">
    <source>
        <dbReference type="ARBA" id="ARBA00022777"/>
    </source>
</evidence>
<dbReference type="Pfam" id="PF00989">
    <property type="entry name" value="PAS"/>
    <property type="match status" value="1"/>
</dbReference>
<evidence type="ECO:0000256" key="3">
    <source>
        <dbReference type="ARBA" id="ARBA00022553"/>
    </source>
</evidence>
<dbReference type="NCBIfam" id="TIGR00229">
    <property type="entry name" value="sensory_box"/>
    <property type="match status" value="4"/>
</dbReference>
<dbReference type="Pfam" id="PF13188">
    <property type="entry name" value="PAS_8"/>
    <property type="match status" value="1"/>
</dbReference>
<feature type="domain" description="Histidine kinase" evidence="8">
    <location>
        <begin position="580"/>
        <end position="800"/>
    </location>
</feature>
<evidence type="ECO:0000256" key="1">
    <source>
        <dbReference type="ARBA" id="ARBA00000085"/>
    </source>
</evidence>
<dbReference type="EMBL" id="BAAAEW010000008">
    <property type="protein sequence ID" value="GAA0748172.1"/>
    <property type="molecule type" value="Genomic_DNA"/>
</dbReference>
<dbReference type="Pfam" id="PF08447">
    <property type="entry name" value="PAS_3"/>
    <property type="match status" value="1"/>
</dbReference>
<dbReference type="InterPro" id="IPR003594">
    <property type="entry name" value="HATPase_dom"/>
</dbReference>
<keyword evidence="3 6" id="KW-0597">Phosphoprotein</keyword>
<protein>
    <recommendedName>
        <fullName evidence="2">histidine kinase</fullName>
        <ecNumber evidence="2">2.7.13.3</ecNumber>
    </recommendedName>
</protein>
<comment type="catalytic activity">
    <reaction evidence="1">
        <text>ATP + protein L-histidine = ADP + protein N-phospho-L-histidine.</text>
        <dbReference type="EC" id="2.7.13.3"/>
    </reaction>
</comment>
<dbReference type="Pfam" id="PF00072">
    <property type="entry name" value="Response_reg"/>
    <property type="match status" value="2"/>
</dbReference>
<dbReference type="InterPro" id="IPR000014">
    <property type="entry name" value="PAS"/>
</dbReference>
<evidence type="ECO:0000256" key="6">
    <source>
        <dbReference type="PROSITE-ProRule" id="PRU00169"/>
    </source>
</evidence>
<dbReference type="SMART" id="SM00388">
    <property type="entry name" value="HisKA"/>
    <property type="match status" value="1"/>
</dbReference>
<feature type="domain" description="PAC" evidence="11">
    <location>
        <begin position="258"/>
        <end position="307"/>
    </location>
</feature>
<dbReference type="SUPFAM" id="SSF47384">
    <property type="entry name" value="Homodimeric domain of signal transducing histidine kinase"/>
    <property type="match status" value="1"/>
</dbReference>
<dbReference type="PROSITE" id="PS50109">
    <property type="entry name" value="HIS_KIN"/>
    <property type="match status" value="1"/>
</dbReference>
<dbReference type="Proteomes" id="UP001500279">
    <property type="component" value="Unassembled WGS sequence"/>
</dbReference>
<dbReference type="PROSITE" id="PS50113">
    <property type="entry name" value="PAC"/>
    <property type="match status" value="4"/>
</dbReference>
<dbReference type="InterPro" id="IPR003661">
    <property type="entry name" value="HisK_dim/P_dom"/>
</dbReference>
<name>A0ABN1JWU3_9BURK</name>
<dbReference type="InterPro" id="IPR036097">
    <property type="entry name" value="HisK_dim/P_sf"/>
</dbReference>
<dbReference type="InterPro" id="IPR035965">
    <property type="entry name" value="PAS-like_dom_sf"/>
</dbReference>
<feature type="domain" description="PAC" evidence="11">
    <location>
        <begin position="129"/>
        <end position="182"/>
    </location>
</feature>
<reference evidence="12 13" key="1">
    <citation type="journal article" date="2019" name="Int. J. Syst. Evol. Microbiol.">
        <title>The Global Catalogue of Microorganisms (GCM) 10K type strain sequencing project: providing services to taxonomists for standard genome sequencing and annotation.</title>
        <authorList>
            <consortium name="The Broad Institute Genomics Platform"/>
            <consortium name="The Broad Institute Genome Sequencing Center for Infectious Disease"/>
            <person name="Wu L."/>
            <person name="Ma J."/>
        </authorList>
    </citation>
    <scope>NUCLEOTIDE SEQUENCE [LARGE SCALE GENOMIC DNA]</scope>
    <source>
        <strain evidence="12 13">JCM 15503</strain>
    </source>
</reference>
<evidence type="ECO:0000259" key="8">
    <source>
        <dbReference type="PROSITE" id="PS50109"/>
    </source>
</evidence>
<feature type="domain" description="PAS" evidence="10">
    <location>
        <begin position="183"/>
        <end position="226"/>
    </location>
</feature>
<dbReference type="InterPro" id="IPR005467">
    <property type="entry name" value="His_kinase_dom"/>
</dbReference>
<gene>
    <name evidence="12" type="ORF">GCM10009107_17330</name>
</gene>
<feature type="domain" description="PAC" evidence="11">
    <location>
        <begin position="377"/>
        <end position="429"/>
    </location>
</feature>
<feature type="modified residue" description="4-aspartylphosphate" evidence="6">
    <location>
        <position position="870"/>
    </location>
</feature>
<feature type="coiled-coil region" evidence="7">
    <location>
        <begin position="543"/>
        <end position="580"/>
    </location>
</feature>
<dbReference type="PANTHER" id="PTHR43047:SF72">
    <property type="entry name" value="OSMOSENSING HISTIDINE PROTEIN KINASE SLN1"/>
    <property type="match status" value="1"/>
</dbReference>
<evidence type="ECO:0000313" key="12">
    <source>
        <dbReference type="EMBL" id="GAA0748172.1"/>
    </source>
</evidence>
<dbReference type="CDD" id="cd00130">
    <property type="entry name" value="PAS"/>
    <property type="match status" value="3"/>
</dbReference>
<dbReference type="Gene3D" id="3.30.565.10">
    <property type="entry name" value="Histidine kinase-like ATPase, C-terminal domain"/>
    <property type="match status" value="1"/>
</dbReference>
<dbReference type="CDD" id="cd00082">
    <property type="entry name" value="HisKA"/>
    <property type="match status" value="1"/>
</dbReference>
<dbReference type="InterPro" id="IPR001789">
    <property type="entry name" value="Sig_transdc_resp-reg_receiver"/>
</dbReference>
<dbReference type="SUPFAM" id="SSF55874">
    <property type="entry name" value="ATPase domain of HSP90 chaperone/DNA topoisomerase II/histidine kinase"/>
    <property type="match status" value="1"/>
</dbReference>
<dbReference type="PROSITE" id="PS50112">
    <property type="entry name" value="PAS"/>
    <property type="match status" value="3"/>
</dbReference>
<feature type="domain" description="Response regulatory" evidence="9">
    <location>
        <begin position="821"/>
        <end position="934"/>
    </location>
</feature>